<proteinExistence type="predicted"/>
<dbReference type="PANTHER" id="PTHR31687:SF3">
    <property type="entry name" value="PROTEIN URG3"/>
    <property type="match status" value="1"/>
</dbReference>
<name>A0A1Y2API4_9TREE</name>
<evidence type="ECO:0000313" key="2">
    <source>
        <dbReference type="Proteomes" id="UP000193986"/>
    </source>
</evidence>
<sequence>MTSSTPQIVNYLRSLEAVRDRSQQVFELAQQGKLDHWTWNQDKLASVVDYCAAIIERDFGTDYSKIPPHCRRNHFTTPTAKPINRISTLFSVDSFPTEPIQRAATLIDLYLVSVLLDAGAGPTWAYTETDEKGNVTWVGGRSEGLAVASWHMFVNGVFSGDKAKPLQVDSKGLKALTPDVLAKHLQVTAENPMAGLEGRCNLLIQLGSALEARPDICATGRPGDMLYYFASSLPATTPQTLPLSTLWSTLFDLLLPIWPARTTLATYPDMPLGDAWPCPALDKALTAQGKPRKDGDFLVPFHKLTQWLCYSLVEAIESDAGWKVDRGRGQTGLPEYRNGGLLVDLGVLSIKPESLPTGSYPNGTDKPPVIEPSHPAVVEWRAVTVIALDKIHELICEKLGVSQQVLSLAQVLEAATWKGGREIAKEKRAGGGPPVDIVSDGTVF</sequence>
<comment type="caution">
    <text evidence="1">The sequence shown here is derived from an EMBL/GenBank/DDBJ whole genome shotgun (WGS) entry which is preliminary data.</text>
</comment>
<gene>
    <name evidence="1" type="ORF">BCR39DRAFT_547008</name>
</gene>
<evidence type="ECO:0008006" key="3">
    <source>
        <dbReference type="Google" id="ProtNLM"/>
    </source>
</evidence>
<evidence type="ECO:0000313" key="1">
    <source>
        <dbReference type="EMBL" id="ORY24384.1"/>
    </source>
</evidence>
<dbReference type="Pfam" id="PF07958">
    <property type="entry name" value="DUF1688"/>
    <property type="match status" value="1"/>
</dbReference>
<dbReference type="PANTHER" id="PTHR31687">
    <property type="match status" value="1"/>
</dbReference>
<organism evidence="1 2">
    <name type="scientific">Naematelia encephala</name>
    <dbReference type="NCBI Taxonomy" id="71784"/>
    <lineage>
        <taxon>Eukaryota</taxon>
        <taxon>Fungi</taxon>
        <taxon>Dikarya</taxon>
        <taxon>Basidiomycota</taxon>
        <taxon>Agaricomycotina</taxon>
        <taxon>Tremellomycetes</taxon>
        <taxon>Tremellales</taxon>
        <taxon>Naemateliaceae</taxon>
        <taxon>Naematelia</taxon>
    </lineage>
</organism>
<protein>
    <recommendedName>
        <fullName evidence="3">DUF1688-domain-containing protein</fullName>
    </recommendedName>
</protein>
<accession>A0A1Y2API4</accession>
<dbReference type="InterPro" id="IPR012469">
    <property type="entry name" value="DUF1688"/>
</dbReference>
<dbReference type="OrthoDB" id="2153176at2759"/>
<dbReference type="STRING" id="71784.A0A1Y2API4"/>
<dbReference type="EMBL" id="MCFC01000068">
    <property type="protein sequence ID" value="ORY24384.1"/>
    <property type="molecule type" value="Genomic_DNA"/>
</dbReference>
<dbReference type="Proteomes" id="UP000193986">
    <property type="component" value="Unassembled WGS sequence"/>
</dbReference>
<dbReference type="AlphaFoldDB" id="A0A1Y2API4"/>
<keyword evidence="2" id="KW-1185">Reference proteome</keyword>
<dbReference type="InParanoid" id="A0A1Y2API4"/>
<reference evidence="1 2" key="1">
    <citation type="submission" date="2016-07" db="EMBL/GenBank/DDBJ databases">
        <title>Pervasive Adenine N6-methylation of Active Genes in Fungi.</title>
        <authorList>
            <consortium name="DOE Joint Genome Institute"/>
            <person name="Mondo S.J."/>
            <person name="Dannebaum R.O."/>
            <person name="Kuo R.C."/>
            <person name="Labutti K."/>
            <person name="Haridas S."/>
            <person name="Kuo A."/>
            <person name="Salamov A."/>
            <person name="Ahrendt S.R."/>
            <person name="Lipzen A."/>
            <person name="Sullivan W."/>
            <person name="Andreopoulos W.B."/>
            <person name="Clum A."/>
            <person name="Lindquist E."/>
            <person name="Daum C."/>
            <person name="Ramamoorthy G.K."/>
            <person name="Gryganskyi A."/>
            <person name="Culley D."/>
            <person name="Magnuson J.K."/>
            <person name="James T.Y."/>
            <person name="O'Malley M.A."/>
            <person name="Stajich J.E."/>
            <person name="Spatafora J.W."/>
            <person name="Visel A."/>
            <person name="Grigoriev I.V."/>
        </authorList>
    </citation>
    <scope>NUCLEOTIDE SEQUENCE [LARGE SCALE GENOMIC DNA]</scope>
    <source>
        <strain evidence="1 2">68-887.2</strain>
    </source>
</reference>